<feature type="domain" description="TaqI-like C-terminal specificity" evidence="5">
    <location>
        <begin position="74"/>
        <end position="240"/>
    </location>
</feature>
<dbReference type="EMBL" id="CP016750">
    <property type="protein sequence ID" value="ARE27453.2"/>
    <property type="molecule type" value="Genomic_DNA"/>
</dbReference>
<protein>
    <recommendedName>
        <fullName evidence="1">site-specific DNA-methyltransferase (adenine-specific)</fullName>
        <ecNumber evidence="1">2.1.1.72</ecNumber>
    </recommendedName>
</protein>
<keyword evidence="3" id="KW-0808">Transferase</keyword>
<sequence>MDIDYKLDEPWAILSAIEQSIKQKIESVGTPLKDWDIRINYGIKTGLNEAFIISKEKRDELVKADPKSDEIIRPILRGKDIKRYEYDFQNIYLINTHNGYVDENGNAVSPINIDDYPAVKEWLDSEEWNKNPKKGNSFKRLSERTDQGVTPYNLRSLAYMDDFLKRKIVFSRISGTEPKFSLDTENHFTNDTGYIISGEHLDYLLDMLVSDIIWFAFKTYYMGGGIDKEFKVNNLLNLPVPLPSTDAIKLTDEEMKFIAENIE</sequence>
<geneLocation type="plasmid" evidence="7">
    <name>pjm1d</name>
</geneLocation>
<evidence type="ECO:0000259" key="5">
    <source>
        <dbReference type="Pfam" id="PF12950"/>
    </source>
</evidence>
<proteinExistence type="predicted"/>
<dbReference type="InterPro" id="IPR050953">
    <property type="entry name" value="N4_N6_ade-DNA_methylase"/>
</dbReference>
<accession>A0A1V0PDW2</accession>
<dbReference type="GO" id="GO:0009007">
    <property type="term" value="F:site-specific DNA-methyltransferase (adenine-specific) activity"/>
    <property type="evidence" value="ECO:0007669"/>
    <property type="project" value="UniProtKB-EC"/>
</dbReference>
<dbReference type="AlphaFoldDB" id="A0A1V0PDW2"/>
<evidence type="ECO:0000256" key="3">
    <source>
        <dbReference type="ARBA" id="ARBA00022679"/>
    </source>
</evidence>
<dbReference type="PANTHER" id="PTHR33841:SF1">
    <property type="entry name" value="DNA METHYLTRANSFERASE A"/>
    <property type="match status" value="1"/>
</dbReference>
<keyword evidence="2" id="KW-0489">Methyltransferase</keyword>
<comment type="catalytic activity">
    <reaction evidence="4">
        <text>a 2'-deoxyadenosine in DNA + S-adenosyl-L-methionine = an N(6)-methyl-2'-deoxyadenosine in DNA + S-adenosyl-L-homocysteine + H(+)</text>
        <dbReference type="Rhea" id="RHEA:15197"/>
        <dbReference type="Rhea" id="RHEA-COMP:12418"/>
        <dbReference type="Rhea" id="RHEA-COMP:12419"/>
        <dbReference type="ChEBI" id="CHEBI:15378"/>
        <dbReference type="ChEBI" id="CHEBI:57856"/>
        <dbReference type="ChEBI" id="CHEBI:59789"/>
        <dbReference type="ChEBI" id="CHEBI:90615"/>
        <dbReference type="ChEBI" id="CHEBI:90616"/>
        <dbReference type="EC" id="2.1.1.72"/>
    </reaction>
</comment>
<evidence type="ECO:0000313" key="6">
    <source>
        <dbReference type="EMBL" id="ARE27453.2"/>
    </source>
</evidence>
<dbReference type="EC" id="2.1.1.72" evidence="1"/>
<dbReference type="RefSeq" id="WP_237024164.1">
    <property type="nucleotide sequence ID" value="NZ_CP016750.2"/>
</dbReference>
<dbReference type="InterPro" id="IPR025931">
    <property type="entry name" value="TaqI_C"/>
</dbReference>
<dbReference type="Pfam" id="PF12950">
    <property type="entry name" value="TaqI_C"/>
    <property type="match status" value="1"/>
</dbReference>
<evidence type="ECO:0000256" key="1">
    <source>
        <dbReference type="ARBA" id="ARBA00011900"/>
    </source>
</evidence>
<evidence type="ECO:0000256" key="4">
    <source>
        <dbReference type="ARBA" id="ARBA00047942"/>
    </source>
</evidence>
<organism evidence="6 7">
    <name type="scientific">Lactococcus lactis subsp. cremoris</name>
    <name type="common">Streptococcus cremoris</name>
    <dbReference type="NCBI Taxonomy" id="1359"/>
    <lineage>
        <taxon>Bacteria</taxon>
        <taxon>Bacillati</taxon>
        <taxon>Bacillota</taxon>
        <taxon>Bacilli</taxon>
        <taxon>Lactobacillales</taxon>
        <taxon>Streptococcaceae</taxon>
        <taxon>Lactococcus</taxon>
    </lineage>
</organism>
<gene>
    <name evidence="6" type="ORF">LLJM1_05700</name>
</gene>
<dbReference type="Proteomes" id="UP000191806">
    <property type="component" value="Plasmid pJM1F"/>
</dbReference>
<name>A0A1V0PDW2_LACLC</name>
<evidence type="ECO:0000256" key="2">
    <source>
        <dbReference type="ARBA" id="ARBA00022603"/>
    </source>
</evidence>
<reference evidence="6 7" key="1">
    <citation type="journal article" date="2017" name="BMC Genomics">
        <title>Comparative and functional genomics of the Lactococcus lactis taxon; insights into evolution and niche adaptation.</title>
        <authorList>
            <person name="Kelleher P."/>
            <person name="Bottacini F."/>
            <person name="Mahony J."/>
            <person name="Kilcawley K.N."/>
            <person name="van Sinderen D."/>
        </authorList>
    </citation>
    <scope>NUCLEOTIDE SEQUENCE [LARGE SCALE GENOMIC DNA]</scope>
    <source>
        <strain evidence="6 7">JM1</strain>
        <plasmid evidence="7">pjm1d</plasmid>
    </source>
</reference>
<evidence type="ECO:0000313" key="7">
    <source>
        <dbReference type="Proteomes" id="UP000191806"/>
    </source>
</evidence>
<keyword evidence="6" id="KW-0614">Plasmid</keyword>
<dbReference type="PANTHER" id="PTHR33841">
    <property type="entry name" value="DNA METHYLTRANSFERASE YEEA-RELATED"/>
    <property type="match status" value="1"/>
</dbReference>
<dbReference type="GO" id="GO:0032259">
    <property type="term" value="P:methylation"/>
    <property type="evidence" value="ECO:0007669"/>
    <property type="project" value="UniProtKB-KW"/>
</dbReference>